<dbReference type="HOGENOM" id="CLU_827708_0_0_7"/>
<dbReference type="Pfam" id="PF06114">
    <property type="entry name" value="Peptidase_M78"/>
    <property type="match status" value="1"/>
</dbReference>
<name>W4LVC1_9BACT</name>
<keyword evidence="3" id="KW-1185">Reference proteome</keyword>
<feature type="domain" description="IrrE N-terminal-like" evidence="1">
    <location>
        <begin position="18"/>
        <end position="130"/>
    </location>
</feature>
<evidence type="ECO:0000259" key="1">
    <source>
        <dbReference type="Pfam" id="PF06114"/>
    </source>
</evidence>
<comment type="caution">
    <text evidence="2">The sequence shown here is derived from an EMBL/GenBank/DDBJ whole genome shotgun (WGS) entry which is preliminary data.</text>
</comment>
<reference evidence="2 3" key="1">
    <citation type="journal article" date="2014" name="Nature">
        <title>An environmental bacterial taxon with a large and distinct metabolic repertoire.</title>
        <authorList>
            <person name="Wilson M.C."/>
            <person name="Mori T."/>
            <person name="Ruckert C."/>
            <person name="Uria A.R."/>
            <person name="Helf M.J."/>
            <person name="Takada K."/>
            <person name="Gernert C."/>
            <person name="Steffens U.A."/>
            <person name="Heycke N."/>
            <person name="Schmitt S."/>
            <person name="Rinke C."/>
            <person name="Helfrich E.J."/>
            <person name="Brachmann A.O."/>
            <person name="Gurgui C."/>
            <person name="Wakimoto T."/>
            <person name="Kracht M."/>
            <person name="Crusemann M."/>
            <person name="Hentschel U."/>
            <person name="Abe I."/>
            <person name="Matsunaga S."/>
            <person name="Kalinowski J."/>
            <person name="Takeyama H."/>
            <person name="Piel J."/>
        </authorList>
    </citation>
    <scope>NUCLEOTIDE SEQUENCE [LARGE SCALE GENOMIC DNA]</scope>
    <source>
        <strain evidence="3">TSY2</strain>
    </source>
</reference>
<protein>
    <recommendedName>
        <fullName evidence="1">IrrE N-terminal-like domain-containing protein</fullName>
    </recommendedName>
</protein>
<gene>
    <name evidence="2" type="ORF">ETSY2_36235</name>
</gene>
<evidence type="ECO:0000313" key="2">
    <source>
        <dbReference type="EMBL" id="ETX02069.1"/>
    </source>
</evidence>
<dbReference type="AlphaFoldDB" id="W4LVC1"/>
<feature type="non-terminal residue" evidence="2">
    <location>
        <position position="1"/>
    </location>
</feature>
<accession>W4LVC1</accession>
<sequence>EHRYHHLPVIRSMWFRKGQHNYLLLNRHLLKSQKAFELAKEIAYNLPFLRTKETLTHRVPTSPRVGVRSYTQLLNEFKASYFAGALLMPKDALEADIAAFFEQKTFQPERLWAILDTYNVTPEMLLHRLTEILPGKRFGIKKLHFLRFRYDRYTQRESREWQVFNLTKLLDLDSLRFPYVESSGEKYCRRYSSLQVLRDMEQALDNGSIRVDDLYRRPLVRMQRSRFANEAYRDNTYLCLTMAQPVTLQPDILVSVTIGFVIDEHFKRTVQFWDDTTHIEPRGPHAIEVGHTCQRCPLSHAQCADRAAEAVVFREEERNKEMAQLMSETERELLG</sequence>
<evidence type="ECO:0000313" key="3">
    <source>
        <dbReference type="Proteomes" id="UP000019140"/>
    </source>
</evidence>
<organism evidence="2 3">
    <name type="scientific">Candidatus Entotheonella gemina</name>
    <dbReference type="NCBI Taxonomy" id="1429439"/>
    <lineage>
        <taxon>Bacteria</taxon>
        <taxon>Pseudomonadati</taxon>
        <taxon>Nitrospinota/Tectimicrobiota group</taxon>
        <taxon>Candidatus Tectimicrobiota</taxon>
        <taxon>Candidatus Entotheonellia</taxon>
        <taxon>Candidatus Entotheonellales</taxon>
        <taxon>Candidatus Entotheonellaceae</taxon>
        <taxon>Candidatus Entotheonella</taxon>
    </lineage>
</organism>
<dbReference type="EMBL" id="AZHX01001565">
    <property type="protein sequence ID" value="ETX02069.1"/>
    <property type="molecule type" value="Genomic_DNA"/>
</dbReference>
<dbReference type="Proteomes" id="UP000019140">
    <property type="component" value="Unassembled WGS sequence"/>
</dbReference>
<dbReference type="InterPro" id="IPR010359">
    <property type="entry name" value="IrrE_HExxH"/>
</dbReference>
<proteinExistence type="predicted"/>